<dbReference type="EMBL" id="QGKV02000759">
    <property type="protein sequence ID" value="KAF3564426.1"/>
    <property type="molecule type" value="Genomic_DNA"/>
</dbReference>
<sequence>MSKKINERDREDLLITSSCHLSLTLKKFQRLNLWHEVSDTPLSEISVSSLSWMSRDGSVQLNSSRPLSSFDDQVEMLFKLAGHSVLHDMFIFLSFDDQVGWPVGLSSPTLGVAWLELFGCWLALLGMKTLKWREFEAKPKPEAKEERQIQRTGLWDENLKVEGVRGQTQTRSERGETNTENWAVVWTGHMVRNKTLLRKDFISIWGKRDREGFEESGQVRIMGNQSVMAEQQYEMIQRSFN</sequence>
<keyword evidence="2" id="KW-1185">Reference proteome</keyword>
<organism evidence="1 2">
    <name type="scientific">Brassica cretica</name>
    <name type="common">Mustard</name>
    <dbReference type="NCBI Taxonomy" id="69181"/>
    <lineage>
        <taxon>Eukaryota</taxon>
        <taxon>Viridiplantae</taxon>
        <taxon>Streptophyta</taxon>
        <taxon>Embryophyta</taxon>
        <taxon>Tracheophyta</taxon>
        <taxon>Spermatophyta</taxon>
        <taxon>Magnoliopsida</taxon>
        <taxon>eudicotyledons</taxon>
        <taxon>Gunneridae</taxon>
        <taxon>Pentapetalae</taxon>
        <taxon>rosids</taxon>
        <taxon>malvids</taxon>
        <taxon>Brassicales</taxon>
        <taxon>Brassicaceae</taxon>
        <taxon>Brassiceae</taxon>
        <taxon>Brassica</taxon>
    </lineage>
</organism>
<comment type="caution">
    <text evidence="1">The sequence shown here is derived from an EMBL/GenBank/DDBJ whole genome shotgun (WGS) entry which is preliminary data.</text>
</comment>
<evidence type="ECO:0000313" key="1">
    <source>
        <dbReference type="EMBL" id="KAF3564426.1"/>
    </source>
</evidence>
<protein>
    <submittedName>
        <fullName evidence="1">Uncharacterized protein</fullName>
    </submittedName>
</protein>
<proteinExistence type="predicted"/>
<reference evidence="1 2" key="1">
    <citation type="journal article" date="2020" name="BMC Genomics">
        <title>Intraspecific diversification of the crop wild relative Brassica cretica Lam. using demographic model selection.</title>
        <authorList>
            <person name="Kioukis A."/>
            <person name="Michalopoulou V.A."/>
            <person name="Briers L."/>
            <person name="Pirintsos S."/>
            <person name="Studholme D.J."/>
            <person name="Pavlidis P."/>
            <person name="Sarris P.F."/>
        </authorList>
    </citation>
    <scope>NUCLEOTIDE SEQUENCE [LARGE SCALE GENOMIC DNA]</scope>
    <source>
        <strain evidence="2">cv. PFS-1207/04</strain>
    </source>
</reference>
<accession>A0ABQ7CWW2</accession>
<dbReference type="Proteomes" id="UP000266723">
    <property type="component" value="Unassembled WGS sequence"/>
</dbReference>
<name>A0ABQ7CWW2_BRACR</name>
<gene>
    <name evidence="1" type="ORF">DY000_02015556</name>
</gene>
<evidence type="ECO:0000313" key="2">
    <source>
        <dbReference type="Proteomes" id="UP000266723"/>
    </source>
</evidence>